<evidence type="ECO:0000313" key="1">
    <source>
        <dbReference type="EMBL" id="KAJ8371118.1"/>
    </source>
</evidence>
<dbReference type="Proteomes" id="UP001152622">
    <property type="component" value="Chromosome 3"/>
</dbReference>
<gene>
    <name evidence="1" type="ORF">SKAU_G00111460</name>
</gene>
<accession>A0A9Q1J8H2</accession>
<dbReference type="AlphaFoldDB" id="A0A9Q1J8H2"/>
<evidence type="ECO:0000313" key="2">
    <source>
        <dbReference type="Proteomes" id="UP001152622"/>
    </source>
</evidence>
<comment type="caution">
    <text evidence="1">The sequence shown here is derived from an EMBL/GenBank/DDBJ whole genome shotgun (WGS) entry which is preliminary data.</text>
</comment>
<keyword evidence="2" id="KW-1185">Reference proteome</keyword>
<sequence>MNTIEIETIFLAASVFCMMESGRQILTLTVLSITSRPLSQHVSRPRRTSREGERADTCRAANIRRHAAPLHIGQRARCSERVAVKGTYGRLVLSVSLCARSASVRSGSLFHKAAALQFLQKVYLDFRVSRG</sequence>
<dbReference type="EMBL" id="JAINUF010000003">
    <property type="protein sequence ID" value="KAJ8371118.1"/>
    <property type="molecule type" value="Genomic_DNA"/>
</dbReference>
<proteinExistence type="predicted"/>
<reference evidence="1" key="1">
    <citation type="journal article" date="2023" name="Science">
        <title>Genome structures resolve the early diversification of teleost fishes.</title>
        <authorList>
            <person name="Parey E."/>
            <person name="Louis A."/>
            <person name="Montfort J."/>
            <person name="Bouchez O."/>
            <person name="Roques C."/>
            <person name="Iampietro C."/>
            <person name="Lluch J."/>
            <person name="Castinel A."/>
            <person name="Donnadieu C."/>
            <person name="Desvignes T."/>
            <person name="Floi Bucao C."/>
            <person name="Jouanno E."/>
            <person name="Wen M."/>
            <person name="Mejri S."/>
            <person name="Dirks R."/>
            <person name="Jansen H."/>
            <person name="Henkel C."/>
            <person name="Chen W.J."/>
            <person name="Zahm M."/>
            <person name="Cabau C."/>
            <person name="Klopp C."/>
            <person name="Thompson A.W."/>
            <person name="Robinson-Rechavi M."/>
            <person name="Braasch I."/>
            <person name="Lecointre G."/>
            <person name="Bobe J."/>
            <person name="Postlethwait J.H."/>
            <person name="Berthelot C."/>
            <person name="Roest Crollius H."/>
            <person name="Guiguen Y."/>
        </authorList>
    </citation>
    <scope>NUCLEOTIDE SEQUENCE</scope>
    <source>
        <strain evidence="1">WJC10195</strain>
    </source>
</reference>
<organism evidence="1 2">
    <name type="scientific">Synaphobranchus kaupii</name>
    <name type="common">Kaup's arrowtooth eel</name>
    <dbReference type="NCBI Taxonomy" id="118154"/>
    <lineage>
        <taxon>Eukaryota</taxon>
        <taxon>Metazoa</taxon>
        <taxon>Chordata</taxon>
        <taxon>Craniata</taxon>
        <taxon>Vertebrata</taxon>
        <taxon>Euteleostomi</taxon>
        <taxon>Actinopterygii</taxon>
        <taxon>Neopterygii</taxon>
        <taxon>Teleostei</taxon>
        <taxon>Anguilliformes</taxon>
        <taxon>Synaphobranchidae</taxon>
        <taxon>Synaphobranchus</taxon>
    </lineage>
</organism>
<protein>
    <submittedName>
        <fullName evidence="1">Uncharacterized protein</fullName>
    </submittedName>
</protein>
<name>A0A9Q1J8H2_SYNKA</name>